<feature type="domain" description="Peptidase M16 N-terminal" evidence="1">
    <location>
        <begin position="53"/>
        <end position="191"/>
    </location>
</feature>
<dbReference type="GO" id="GO:0046872">
    <property type="term" value="F:metal ion binding"/>
    <property type="evidence" value="ECO:0007669"/>
    <property type="project" value="InterPro"/>
</dbReference>
<dbReference type="PANTHER" id="PTHR11851:SF224">
    <property type="entry name" value="PROCESSING PROTEASE"/>
    <property type="match status" value="1"/>
</dbReference>
<dbReference type="Pfam" id="PF00675">
    <property type="entry name" value="Peptidase_M16"/>
    <property type="match status" value="1"/>
</dbReference>
<dbReference type="Pfam" id="PF05193">
    <property type="entry name" value="Peptidase_M16_C"/>
    <property type="match status" value="1"/>
</dbReference>
<protein>
    <recommendedName>
        <fullName evidence="5">Insulinase family protein</fullName>
    </recommendedName>
</protein>
<evidence type="ECO:0008006" key="5">
    <source>
        <dbReference type="Google" id="ProtNLM"/>
    </source>
</evidence>
<comment type="caution">
    <text evidence="3">The sequence shown here is derived from an EMBL/GenBank/DDBJ whole genome shotgun (WGS) entry which is preliminary data.</text>
</comment>
<dbReference type="InterPro" id="IPR050361">
    <property type="entry name" value="MPP/UQCRC_Complex"/>
</dbReference>
<reference evidence="3 4" key="1">
    <citation type="submission" date="2017-09" db="EMBL/GenBank/DDBJ databases">
        <title>Depth-based differentiation of microbial function through sediment-hosted aquifers and enrichment of novel symbionts in the deep terrestrial subsurface.</title>
        <authorList>
            <person name="Probst A.J."/>
            <person name="Ladd B."/>
            <person name="Jarett J.K."/>
            <person name="Geller-Mcgrath D.E."/>
            <person name="Sieber C.M."/>
            <person name="Emerson J.B."/>
            <person name="Anantharaman K."/>
            <person name="Thomas B.C."/>
            <person name="Malmstrom R."/>
            <person name="Stieglmeier M."/>
            <person name="Klingl A."/>
            <person name="Woyke T."/>
            <person name="Ryan C.M."/>
            <person name="Banfield J.F."/>
        </authorList>
    </citation>
    <scope>NUCLEOTIDE SEQUENCE [LARGE SCALE GENOMIC DNA]</scope>
    <source>
        <strain evidence="3">CG08_land_8_20_14_0_20_45_16</strain>
    </source>
</reference>
<dbReference type="PANTHER" id="PTHR11851">
    <property type="entry name" value="METALLOPROTEASE"/>
    <property type="match status" value="1"/>
</dbReference>
<evidence type="ECO:0000313" key="3">
    <source>
        <dbReference type="EMBL" id="PIS31578.1"/>
    </source>
</evidence>
<dbReference type="InterPro" id="IPR011249">
    <property type="entry name" value="Metalloenz_LuxS/M16"/>
</dbReference>
<sequence>MVTTRFRITENSKGRWKALGFLVFLLISLAGCSNKLAVQMSPTRTVLANGLTVIVQEDHSLPVVSLLFSVKAGAINEPDTKAGLASFVVRLLTQGAPLDQLVAKLEFVGGRFLTDADRTNSIVASQVLSKDLTLALDLLSCSLTKAPFEPKQVALERESIILELTEAENDPVSVGQKMFDKLIYGTHPFYRPISGYKQTIKAITRQDLLNYYHNYYVPNNTVLAIVGDIKTRKILTKIKKQFASWEKRPISRPVIPAVAAQKSIKQSKLLMARQQTHIFLGNLGVKRNNRDYYTLLVLDVILGSEGMTARIPQVLRDTLGLAYQAYSNITASAGTEPGVFESYLAVSPENTEKAISKLLQEIRTIQHEPVSDQELADAKTYLTGSYYFDLQGTEAMAEYLVFCENHGLPFNYLNKYPNYINSVTKQAIQRAANKYLQPEAYTLVVVGPK</sequence>
<dbReference type="AlphaFoldDB" id="A0A2H0Y1J7"/>
<evidence type="ECO:0000259" key="1">
    <source>
        <dbReference type="Pfam" id="PF00675"/>
    </source>
</evidence>
<dbReference type="InterPro" id="IPR011765">
    <property type="entry name" value="Pept_M16_N"/>
</dbReference>
<dbReference type="EMBL" id="PEYM01000009">
    <property type="protein sequence ID" value="PIS31578.1"/>
    <property type="molecule type" value="Genomic_DNA"/>
</dbReference>
<proteinExistence type="predicted"/>
<gene>
    <name evidence="3" type="ORF">COT42_00855</name>
</gene>
<dbReference type="InterPro" id="IPR007863">
    <property type="entry name" value="Peptidase_M16_C"/>
</dbReference>
<evidence type="ECO:0000259" key="2">
    <source>
        <dbReference type="Pfam" id="PF05193"/>
    </source>
</evidence>
<organism evidence="3 4">
    <name type="scientific">Candidatus Saganbacteria bacterium CG08_land_8_20_14_0_20_45_16</name>
    <dbReference type="NCBI Taxonomy" id="2014293"/>
    <lineage>
        <taxon>Bacteria</taxon>
        <taxon>Bacillati</taxon>
        <taxon>Saganbacteria</taxon>
    </lineage>
</organism>
<name>A0A2H0Y1J7_UNCSA</name>
<dbReference type="Gene3D" id="3.30.830.10">
    <property type="entry name" value="Metalloenzyme, LuxS/M16 peptidase-like"/>
    <property type="match status" value="2"/>
</dbReference>
<dbReference type="PROSITE" id="PS51257">
    <property type="entry name" value="PROKAR_LIPOPROTEIN"/>
    <property type="match status" value="1"/>
</dbReference>
<dbReference type="SUPFAM" id="SSF63411">
    <property type="entry name" value="LuxS/MPP-like metallohydrolase"/>
    <property type="match status" value="2"/>
</dbReference>
<evidence type="ECO:0000313" key="4">
    <source>
        <dbReference type="Proteomes" id="UP000231343"/>
    </source>
</evidence>
<dbReference type="Proteomes" id="UP000231343">
    <property type="component" value="Unassembled WGS sequence"/>
</dbReference>
<feature type="domain" description="Peptidase M16 C-terminal" evidence="2">
    <location>
        <begin position="203"/>
        <end position="381"/>
    </location>
</feature>
<accession>A0A2H0Y1J7</accession>